<keyword evidence="17" id="KW-1185">Reference proteome</keyword>
<evidence type="ECO:0000259" key="14">
    <source>
        <dbReference type="SMART" id="SM00079"/>
    </source>
</evidence>
<keyword evidence="6 12" id="KW-0472">Membrane</keyword>
<dbReference type="SMART" id="SM00079">
    <property type="entry name" value="PBPe"/>
    <property type="match status" value="1"/>
</dbReference>
<sequence>MAWAVFLLVGSAVCTICSVSAQEANLTDTVGSNTVIVGAVEHAVYLKKKEDGSYEGFDQDVLDEISKLTGLDFRIKPPDDGRYGMQVDGQWSGMVQELIDKKIDMAMGLYITAMRERHIDFSKPLLAEHMEMLIKKPMTVQTEWYDQTYGIMTTEVQFIVLVSFLLVSIVTFVIIRVSPYENRAYSAEVGEASRLSTFGHCLWLCFSAFGWQGVDYSPRSLSGRFLFVFWFLFVGWTLLLLTGALAGFFLATASAAPVPTVPVQSFDDLAATRAVRPALVSGGGGESFFKDSQVSSYRRIYEKAIKVTSSEDGVKRARLGRTAFITTSTVARYHSNRKPCDLVSVHDAQSSLGSRSIGIGVQKDSPLRDRLSLAILQLREDGTIHTLYKKWTGELEEQCDNSQFSGGPRSKQPGRDLYYRQLGVRDMLPIFVIVVVAAILALCIMGAEVLWDKRQSKATRKAAPPDNMTGACEDTNI</sequence>
<feature type="signal peptide" evidence="13">
    <location>
        <begin position="1"/>
        <end position="21"/>
    </location>
</feature>
<gene>
    <name evidence="16" type="primary">GRIK4</name>
    <name evidence="16" type="ORF">BLAG_LOCUS12704</name>
</gene>
<feature type="transmembrane region" description="Helical" evidence="12">
    <location>
        <begin position="156"/>
        <end position="175"/>
    </location>
</feature>
<dbReference type="Gene3D" id="3.40.190.10">
    <property type="entry name" value="Periplasmic binding protein-like II"/>
    <property type="match status" value="3"/>
</dbReference>
<keyword evidence="13" id="KW-0732">Signal</keyword>
<organism evidence="16 17">
    <name type="scientific">Branchiostoma lanceolatum</name>
    <name type="common">Common lancelet</name>
    <name type="synonym">Amphioxus lanceolatum</name>
    <dbReference type="NCBI Taxonomy" id="7740"/>
    <lineage>
        <taxon>Eukaryota</taxon>
        <taxon>Metazoa</taxon>
        <taxon>Chordata</taxon>
        <taxon>Cephalochordata</taxon>
        <taxon>Leptocardii</taxon>
        <taxon>Amphioxiformes</taxon>
        <taxon>Branchiostomatidae</taxon>
        <taxon>Branchiostoma</taxon>
    </lineage>
</organism>
<feature type="chain" id="PRO_5035444609" evidence="13">
    <location>
        <begin position="22"/>
        <end position="477"/>
    </location>
</feature>
<evidence type="ECO:0000259" key="15">
    <source>
        <dbReference type="SMART" id="SM00918"/>
    </source>
</evidence>
<evidence type="ECO:0000256" key="2">
    <source>
        <dbReference type="ARBA" id="ARBA00022448"/>
    </source>
</evidence>
<dbReference type="PANTHER" id="PTHR18966">
    <property type="entry name" value="IONOTROPIC GLUTAMATE RECEPTOR"/>
    <property type="match status" value="1"/>
</dbReference>
<evidence type="ECO:0000313" key="16">
    <source>
        <dbReference type="EMBL" id="CAH1252694.1"/>
    </source>
</evidence>
<feature type="domain" description="Ionotropic glutamate receptor C-terminal" evidence="14">
    <location>
        <begin position="34"/>
        <end position="394"/>
    </location>
</feature>
<feature type="transmembrane region" description="Helical" evidence="12">
    <location>
        <begin position="225"/>
        <end position="250"/>
    </location>
</feature>
<keyword evidence="2" id="KW-0813">Transport</keyword>
<dbReference type="EMBL" id="OV696687">
    <property type="protein sequence ID" value="CAH1252694.1"/>
    <property type="molecule type" value="Genomic_DNA"/>
</dbReference>
<feature type="region of interest" description="Disordered" evidence="11">
    <location>
        <begin position="456"/>
        <end position="477"/>
    </location>
</feature>
<evidence type="ECO:0000256" key="11">
    <source>
        <dbReference type="SAM" id="MobiDB-lite"/>
    </source>
</evidence>
<feature type="transmembrane region" description="Helical" evidence="12">
    <location>
        <begin position="427"/>
        <end position="451"/>
    </location>
</feature>
<keyword evidence="4 12" id="KW-1133">Transmembrane helix</keyword>
<dbReference type="Proteomes" id="UP000838412">
    <property type="component" value="Chromosome 2"/>
</dbReference>
<proteinExistence type="predicted"/>
<dbReference type="InterPro" id="IPR001320">
    <property type="entry name" value="Iontro_rcpt_C"/>
</dbReference>
<evidence type="ECO:0000256" key="9">
    <source>
        <dbReference type="ARBA" id="ARBA00023286"/>
    </source>
</evidence>
<reference evidence="16" key="1">
    <citation type="submission" date="2022-01" db="EMBL/GenBank/DDBJ databases">
        <authorList>
            <person name="Braso-Vives M."/>
        </authorList>
    </citation>
    <scope>NUCLEOTIDE SEQUENCE</scope>
</reference>
<evidence type="ECO:0000256" key="7">
    <source>
        <dbReference type="ARBA" id="ARBA00023170"/>
    </source>
</evidence>
<evidence type="ECO:0000313" key="17">
    <source>
        <dbReference type="Proteomes" id="UP000838412"/>
    </source>
</evidence>
<evidence type="ECO:0000256" key="4">
    <source>
        <dbReference type="ARBA" id="ARBA00022989"/>
    </source>
</evidence>
<accession>A0A8J9ZFF6</accession>
<dbReference type="Pfam" id="PF10613">
    <property type="entry name" value="Lig_chan-Glu_bd"/>
    <property type="match status" value="1"/>
</dbReference>
<keyword evidence="9" id="KW-1071">Ligand-gated ion channel</keyword>
<dbReference type="SMART" id="SM00918">
    <property type="entry name" value="Lig_chan-Glu_bd"/>
    <property type="match status" value="1"/>
</dbReference>
<protein>
    <submittedName>
        <fullName evidence="16">GRIK4 protein</fullName>
    </submittedName>
</protein>
<dbReference type="SUPFAM" id="SSF53850">
    <property type="entry name" value="Periplasmic binding protein-like II"/>
    <property type="match status" value="1"/>
</dbReference>
<dbReference type="AlphaFoldDB" id="A0A8J9ZFF6"/>
<dbReference type="OrthoDB" id="10048919at2759"/>
<evidence type="ECO:0000256" key="5">
    <source>
        <dbReference type="ARBA" id="ARBA00023065"/>
    </source>
</evidence>
<evidence type="ECO:0000256" key="6">
    <source>
        <dbReference type="ARBA" id="ARBA00023136"/>
    </source>
</evidence>
<name>A0A8J9ZFF6_BRALA</name>
<keyword evidence="7" id="KW-0675">Receptor</keyword>
<evidence type="ECO:0000256" key="10">
    <source>
        <dbReference type="ARBA" id="ARBA00023303"/>
    </source>
</evidence>
<dbReference type="Pfam" id="PF00060">
    <property type="entry name" value="Lig_chan"/>
    <property type="match status" value="1"/>
</dbReference>
<evidence type="ECO:0000256" key="3">
    <source>
        <dbReference type="ARBA" id="ARBA00022692"/>
    </source>
</evidence>
<evidence type="ECO:0000256" key="8">
    <source>
        <dbReference type="ARBA" id="ARBA00023180"/>
    </source>
</evidence>
<evidence type="ECO:0000256" key="12">
    <source>
        <dbReference type="SAM" id="Phobius"/>
    </source>
</evidence>
<evidence type="ECO:0000256" key="1">
    <source>
        <dbReference type="ARBA" id="ARBA00004141"/>
    </source>
</evidence>
<keyword evidence="5" id="KW-0406">Ion transport</keyword>
<dbReference type="GO" id="GO:0016020">
    <property type="term" value="C:membrane"/>
    <property type="evidence" value="ECO:0007669"/>
    <property type="project" value="UniProtKB-SubCell"/>
</dbReference>
<keyword evidence="8" id="KW-0325">Glycoprotein</keyword>
<feature type="domain" description="Ionotropic glutamate receptor L-glutamate and glycine-binding" evidence="15">
    <location>
        <begin position="42"/>
        <end position="100"/>
    </location>
</feature>
<keyword evidence="10" id="KW-0407">Ion channel</keyword>
<keyword evidence="3 12" id="KW-0812">Transmembrane</keyword>
<evidence type="ECO:0000256" key="13">
    <source>
        <dbReference type="SAM" id="SignalP"/>
    </source>
</evidence>
<comment type="subcellular location">
    <subcellularLocation>
        <location evidence="1">Membrane</location>
        <topology evidence="1">Multi-pass membrane protein</topology>
    </subcellularLocation>
</comment>
<dbReference type="InterPro" id="IPR015683">
    <property type="entry name" value="Ionotropic_Glu_rcpt"/>
</dbReference>
<dbReference type="GO" id="GO:0015276">
    <property type="term" value="F:ligand-gated monoatomic ion channel activity"/>
    <property type="evidence" value="ECO:0007669"/>
    <property type="project" value="InterPro"/>
</dbReference>
<dbReference type="InterPro" id="IPR019594">
    <property type="entry name" value="Glu/Gly-bd"/>
</dbReference>